<protein>
    <submittedName>
        <fullName evidence="2">Uncharacterized protein</fullName>
    </submittedName>
</protein>
<proteinExistence type="predicted"/>
<keyword evidence="3" id="KW-1185">Reference proteome</keyword>
<evidence type="ECO:0000313" key="3">
    <source>
        <dbReference type="Proteomes" id="UP000800036"/>
    </source>
</evidence>
<dbReference type="EMBL" id="ML976755">
    <property type="protein sequence ID" value="KAF1965811.1"/>
    <property type="molecule type" value="Genomic_DNA"/>
</dbReference>
<reference evidence="2" key="1">
    <citation type="journal article" date="2020" name="Stud. Mycol.">
        <title>101 Dothideomycetes genomes: a test case for predicting lifestyles and emergence of pathogens.</title>
        <authorList>
            <person name="Haridas S."/>
            <person name="Albert R."/>
            <person name="Binder M."/>
            <person name="Bloem J."/>
            <person name="Labutti K."/>
            <person name="Salamov A."/>
            <person name="Andreopoulos B."/>
            <person name="Baker S."/>
            <person name="Barry K."/>
            <person name="Bills G."/>
            <person name="Bluhm B."/>
            <person name="Cannon C."/>
            <person name="Castanera R."/>
            <person name="Culley D."/>
            <person name="Daum C."/>
            <person name="Ezra D."/>
            <person name="Gonzalez J."/>
            <person name="Henrissat B."/>
            <person name="Kuo A."/>
            <person name="Liang C."/>
            <person name="Lipzen A."/>
            <person name="Lutzoni F."/>
            <person name="Magnuson J."/>
            <person name="Mondo S."/>
            <person name="Nolan M."/>
            <person name="Ohm R."/>
            <person name="Pangilinan J."/>
            <person name="Park H.-J."/>
            <person name="Ramirez L."/>
            <person name="Alfaro M."/>
            <person name="Sun H."/>
            <person name="Tritt A."/>
            <person name="Yoshinaga Y."/>
            <person name="Zwiers L.-H."/>
            <person name="Turgeon B."/>
            <person name="Goodwin S."/>
            <person name="Spatafora J."/>
            <person name="Crous P."/>
            <person name="Grigoriev I."/>
        </authorList>
    </citation>
    <scope>NUCLEOTIDE SEQUENCE</scope>
    <source>
        <strain evidence="2">CBS 107.79</strain>
    </source>
</reference>
<accession>A0A6A5ULJ3</accession>
<dbReference type="AlphaFoldDB" id="A0A6A5ULJ3"/>
<dbReference type="Proteomes" id="UP000800036">
    <property type="component" value="Unassembled WGS sequence"/>
</dbReference>
<evidence type="ECO:0000256" key="1">
    <source>
        <dbReference type="SAM" id="MobiDB-lite"/>
    </source>
</evidence>
<feature type="region of interest" description="Disordered" evidence="1">
    <location>
        <begin position="40"/>
        <end position="75"/>
    </location>
</feature>
<evidence type="ECO:0000313" key="2">
    <source>
        <dbReference type="EMBL" id="KAF1965811.1"/>
    </source>
</evidence>
<gene>
    <name evidence="2" type="ORF">BU23DRAFT_603968</name>
</gene>
<feature type="compositionally biased region" description="Basic and acidic residues" evidence="1">
    <location>
        <begin position="45"/>
        <end position="75"/>
    </location>
</feature>
<sequence>MTAASDQALDVTLVPIIRPNENDRRTGLYGHNYRLPFRQRGHNFSNEESRDRPNDIEKATRAQVKASKEHEETEAKYQECRRKYEDDKKKLYEATKRLNNAKRGCSDPLSCSASLMLKFQPSVSEFYTLTFTLSSELRLNITLQYGFVLGNGFQVFGPQSVLL</sequence>
<organism evidence="2 3">
    <name type="scientific">Bimuria novae-zelandiae CBS 107.79</name>
    <dbReference type="NCBI Taxonomy" id="1447943"/>
    <lineage>
        <taxon>Eukaryota</taxon>
        <taxon>Fungi</taxon>
        <taxon>Dikarya</taxon>
        <taxon>Ascomycota</taxon>
        <taxon>Pezizomycotina</taxon>
        <taxon>Dothideomycetes</taxon>
        <taxon>Pleosporomycetidae</taxon>
        <taxon>Pleosporales</taxon>
        <taxon>Massarineae</taxon>
        <taxon>Didymosphaeriaceae</taxon>
        <taxon>Bimuria</taxon>
    </lineage>
</organism>
<name>A0A6A5ULJ3_9PLEO</name>